<evidence type="ECO:0000313" key="3">
    <source>
        <dbReference type="Proteomes" id="UP000278962"/>
    </source>
</evidence>
<evidence type="ECO:0008006" key="4">
    <source>
        <dbReference type="Google" id="ProtNLM"/>
    </source>
</evidence>
<protein>
    <recommendedName>
        <fullName evidence="4">PIN domain-containing protein</fullName>
    </recommendedName>
</protein>
<dbReference type="EMBL" id="RBIL01000001">
    <property type="protein sequence ID" value="RKQ90463.1"/>
    <property type="molecule type" value="Genomic_DNA"/>
</dbReference>
<proteinExistence type="predicted"/>
<dbReference type="Proteomes" id="UP000278962">
    <property type="component" value="Unassembled WGS sequence"/>
</dbReference>
<organism evidence="2 3">
    <name type="scientific">Solirubrobacter pauli</name>
    <dbReference type="NCBI Taxonomy" id="166793"/>
    <lineage>
        <taxon>Bacteria</taxon>
        <taxon>Bacillati</taxon>
        <taxon>Actinomycetota</taxon>
        <taxon>Thermoleophilia</taxon>
        <taxon>Solirubrobacterales</taxon>
        <taxon>Solirubrobacteraceae</taxon>
        <taxon>Solirubrobacter</taxon>
    </lineage>
</organism>
<evidence type="ECO:0000256" key="1">
    <source>
        <dbReference type="SAM" id="MobiDB-lite"/>
    </source>
</evidence>
<gene>
    <name evidence="2" type="ORF">C8N24_0266</name>
</gene>
<feature type="region of interest" description="Disordered" evidence="1">
    <location>
        <begin position="90"/>
        <end position="115"/>
    </location>
</feature>
<dbReference type="AlphaFoldDB" id="A0A660L977"/>
<comment type="caution">
    <text evidence="2">The sequence shown here is derived from an EMBL/GenBank/DDBJ whole genome shotgun (WGS) entry which is preliminary data.</text>
</comment>
<reference evidence="2 3" key="1">
    <citation type="submission" date="2018-10" db="EMBL/GenBank/DDBJ databases">
        <title>Genomic Encyclopedia of Archaeal and Bacterial Type Strains, Phase II (KMG-II): from individual species to whole genera.</title>
        <authorList>
            <person name="Goeker M."/>
        </authorList>
    </citation>
    <scope>NUCLEOTIDE SEQUENCE [LARGE SCALE GENOMIC DNA]</scope>
    <source>
        <strain evidence="2 3">DSM 14954</strain>
    </source>
</reference>
<sequence>MSALSRLVATATRAPDSSRTMTRELDPLRIHMTGTRSIGTVPNHFRRKSFSEKESSSDLATVSASVNWITSERACTHSCIWLMSANSSTPTSSRVTRGGETAPRGVPRGGGLFRGTRTEPQTFARIWRTRQRLYLPGEAAVARSRGARRLVISPVRTRRLRSAGLPSDLVTVRACRLRTSGCKFTIGVMLRPGAERTEVEPAWPRRLTRPATPLVYLDLNQWISLAKAASGHADGARFQSALDVLRARRAGWTYVIGMPLIIELTGNLRRAQRANLGRVIEEFTHFASLLPLTAIAALEFDAALARCAQSPTGFRRWIYSGRASCTRSVCAAGSVYELQPEGTSPSTLDGPLG</sequence>
<keyword evidence="3" id="KW-1185">Reference proteome</keyword>
<evidence type="ECO:0000313" key="2">
    <source>
        <dbReference type="EMBL" id="RKQ90463.1"/>
    </source>
</evidence>
<accession>A0A660L977</accession>
<feature type="region of interest" description="Disordered" evidence="1">
    <location>
        <begin position="1"/>
        <end position="20"/>
    </location>
</feature>
<name>A0A660L977_9ACTN</name>